<feature type="compositionally biased region" description="Polar residues" evidence="1">
    <location>
        <begin position="12"/>
        <end position="24"/>
    </location>
</feature>
<keyword evidence="3" id="KW-1185">Reference proteome</keyword>
<dbReference type="Proteomes" id="UP000807769">
    <property type="component" value="Unassembled WGS sequence"/>
</dbReference>
<evidence type="ECO:0000313" key="3">
    <source>
        <dbReference type="Proteomes" id="UP000807769"/>
    </source>
</evidence>
<dbReference type="GeneID" id="64635510"/>
<dbReference type="OrthoDB" id="2880777at2759"/>
<dbReference type="EMBL" id="JABBWG010000001">
    <property type="protein sequence ID" value="KAG1826788.1"/>
    <property type="molecule type" value="Genomic_DNA"/>
</dbReference>
<proteinExistence type="predicted"/>
<evidence type="ECO:0000256" key="1">
    <source>
        <dbReference type="SAM" id="MobiDB-lite"/>
    </source>
</evidence>
<dbReference type="RefSeq" id="XP_041199635.1">
    <property type="nucleotide sequence ID" value="XM_041341494.1"/>
</dbReference>
<comment type="caution">
    <text evidence="2">The sequence shown here is derived from an EMBL/GenBank/DDBJ whole genome shotgun (WGS) entry which is preliminary data.</text>
</comment>
<dbReference type="AlphaFoldDB" id="A0A9P7EN96"/>
<reference evidence="2" key="1">
    <citation type="journal article" date="2020" name="New Phytol.">
        <title>Comparative genomics reveals dynamic genome evolution in host specialist ectomycorrhizal fungi.</title>
        <authorList>
            <person name="Lofgren L.A."/>
            <person name="Nguyen N.H."/>
            <person name="Vilgalys R."/>
            <person name="Ruytinx J."/>
            <person name="Liao H.L."/>
            <person name="Branco S."/>
            <person name="Kuo A."/>
            <person name="LaButti K."/>
            <person name="Lipzen A."/>
            <person name="Andreopoulos W."/>
            <person name="Pangilinan J."/>
            <person name="Riley R."/>
            <person name="Hundley H."/>
            <person name="Na H."/>
            <person name="Barry K."/>
            <person name="Grigoriev I.V."/>
            <person name="Stajich J.E."/>
            <person name="Kennedy P.G."/>
        </authorList>
    </citation>
    <scope>NUCLEOTIDE SEQUENCE</scope>
    <source>
        <strain evidence="2">MN1</strain>
    </source>
</reference>
<evidence type="ECO:0000313" key="2">
    <source>
        <dbReference type="EMBL" id="KAG1826788.1"/>
    </source>
</evidence>
<feature type="region of interest" description="Disordered" evidence="1">
    <location>
        <begin position="1"/>
        <end position="31"/>
    </location>
</feature>
<organism evidence="2 3">
    <name type="scientific">Suillus subaureus</name>
    <dbReference type="NCBI Taxonomy" id="48587"/>
    <lineage>
        <taxon>Eukaryota</taxon>
        <taxon>Fungi</taxon>
        <taxon>Dikarya</taxon>
        <taxon>Basidiomycota</taxon>
        <taxon>Agaricomycotina</taxon>
        <taxon>Agaricomycetes</taxon>
        <taxon>Agaricomycetidae</taxon>
        <taxon>Boletales</taxon>
        <taxon>Suillineae</taxon>
        <taxon>Suillaceae</taxon>
        <taxon>Suillus</taxon>
    </lineage>
</organism>
<name>A0A9P7EN96_9AGAM</name>
<protein>
    <submittedName>
        <fullName evidence="2">Uncharacterized protein</fullName>
    </submittedName>
</protein>
<sequence length="192" mass="22370">MGQPHLTPPETYDTQNIPSHNSIENMGADDSKHNNQIIVGCRKLKSEAQRKRELKDDEYTCSVHGCEKEISLDKRPRYYPELWTKHRRKCQEIKKIESAEQHSTAASSFEISGPRLTTFWEWRTLVKATVSRQTELSCNEGQDREIRIFLSACLQRGDRPWAYCYSTTKEIEERKIGTVYFDTYQTSKSKTA</sequence>
<accession>A0A9P7EN96</accession>
<gene>
    <name evidence="2" type="ORF">BJ212DRAFT_1491535</name>
</gene>